<dbReference type="InterPro" id="IPR000620">
    <property type="entry name" value="EamA_dom"/>
</dbReference>
<dbReference type="AlphaFoldDB" id="A0A371REJ8"/>
<dbReference type="PANTHER" id="PTHR32322">
    <property type="entry name" value="INNER MEMBRANE TRANSPORTER"/>
    <property type="match status" value="1"/>
</dbReference>
<comment type="similarity">
    <text evidence="2">Belongs to the EamA transporter family.</text>
</comment>
<feature type="transmembrane region" description="Helical" evidence="7">
    <location>
        <begin position="86"/>
        <end position="107"/>
    </location>
</feature>
<dbReference type="Gene3D" id="1.10.3730.20">
    <property type="match status" value="1"/>
</dbReference>
<dbReference type="OrthoDB" id="7158585at2"/>
<organism evidence="9 10">
    <name type="scientific">Parvularcula marina</name>
    <dbReference type="NCBI Taxonomy" id="2292771"/>
    <lineage>
        <taxon>Bacteria</taxon>
        <taxon>Pseudomonadati</taxon>
        <taxon>Pseudomonadota</taxon>
        <taxon>Alphaproteobacteria</taxon>
        <taxon>Parvularculales</taxon>
        <taxon>Parvularculaceae</taxon>
        <taxon>Parvularcula</taxon>
    </lineage>
</organism>
<evidence type="ECO:0000256" key="5">
    <source>
        <dbReference type="ARBA" id="ARBA00023136"/>
    </source>
</evidence>
<evidence type="ECO:0000256" key="4">
    <source>
        <dbReference type="ARBA" id="ARBA00022989"/>
    </source>
</evidence>
<comment type="subcellular location">
    <subcellularLocation>
        <location evidence="1">Membrane</location>
        <topology evidence="1">Multi-pass membrane protein</topology>
    </subcellularLocation>
</comment>
<evidence type="ECO:0000259" key="8">
    <source>
        <dbReference type="Pfam" id="PF00892"/>
    </source>
</evidence>
<feature type="transmembrane region" description="Helical" evidence="7">
    <location>
        <begin position="241"/>
        <end position="260"/>
    </location>
</feature>
<reference evidence="9 10" key="1">
    <citation type="submission" date="2018-08" db="EMBL/GenBank/DDBJ databases">
        <title>Parvularcula sp. SM1705, isolated from surface water of the South Sea China.</title>
        <authorList>
            <person name="Sun L."/>
        </authorList>
    </citation>
    <scope>NUCLEOTIDE SEQUENCE [LARGE SCALE GENOMIC DNA]</scope>
    <source>
        <strain evidence="9 10">SM1705</strain>
    </source>
</reference>
<keyword evidence="3 7" id="KW-0812">Transmembrane</keyword>
<evidence type="ECO:0000256" key="2">
    <source>
        <dbReference type="ARBA" id="ARBA00007362"/>
    </source>
</evidence>
<dbReference type="Pfam" id="PF00892">
    <property type="entry name" value="EamA"/>
    <property type="match status" value="2"/>
</dbReference>
<evidence type="ECO:0000256" key="7">
    <source>
        <dbReference type="SAM" id="Phobius"/>
    </source>
</evidence>
<evidence type="ECO:0000313" key="10">
    <source>
        <dbReference type="Proteomes" id="UP000264589"/>
    </source>
</evidence>
<sequence>MTPFRFAVLLAICVAWGLHFSVVKSTITGVPPIFYAAMRMTLVAVFLIPFLKWHRGQMKLIFAAGACFGALNYATFFSGLKYVPASIGAIVIEFYVPAAMIFSVIFLHERVGWRRIVGATLAIVGILIIISGGDAGLGPDDRLFLGGLLVMCGALSEAAGAILVKKIDAIAPLQMLAWFGAVGAVSCWVFTLLFEQNQFDFLSEAGRTNVFLAVLYSAVIASIFGHSSYYWLLQRVDVSQIAPAGLMTTVFAVAGGVFLLGETFTLRLAAGALVTMTGVAIIVVRSAQRATERETEPLPVAGPVGVRIEESNLATDNEPDAADEAEELKPENAT</sequence>
<dbReference type="GO" id="GO:0016020">
    <property type="term" value="C:membrane"/>
    <property type="evidence" value="ECO:0007669"/>
    <property type="project" value="UniProtKB-SubCell"/>
</dbReference>
<feature type="transmembrane region" description="Helical" evidence="7">
    <location>
        <begin position="266"/>
        <end position="284"/>
    </location>
</feature>
<feature type="transmembrane region" description="Helical" evidence="7">
    <location>
        <begin position="143"/>
        <end position="164"/>
    </location>
</feature>
<feature type="transmembrane region" description="Helical" evidence="7">
    <location>
        <begin position="33"/>
        <end position="53"/>
    </location>
</feature>
<dbReference type="RefSeq" id="WP_116390496.1">
    <property type="nucleotide sequence ID" value="NZ_QUQO01000001.1"/>
</dbReference>
<name>A0A371REJ8_9PROT</name>
<gene>
    <name evidence="9" type="ORF">DX908_00355</name>
</gene>
<dbReference type="InterPro" id="IPR037185">
    <property type="entry name" value="EmrE-like"/>
</dbReference>
<feature type="region of interest" description="Disordered" evidence="6">
    <location>
        <begin position="309"/>
        <end position="334"/>
    </location>
</feature>
<keyword evidence="5 7" id="KW-0472">Membrane</keyword>
<dbReference type="InParanoid" id="A0A371REJ8"/>
<dbReference type="Proteomes" id="UP000264589">
    <property type="component" value="Unassembled WGS sequence"/>
</dbReference>
<evidence type="ECO:0000256" key="1">
    <source>
        <dbReference type="ARBA" id="ARBA00004141"/>
    </source>
</evidence>
<dbReference type="InterPro" id="IPR050638">
    <property type="entry name" value="AA-Vitamin_Transporters"/>
</dbReference>
<feature type="transmembrane region" description="Helical" evidence="7">
    <location>
        <begin position="116"/>
        <end position="137"/>
    </location>
</feature>
<keyword evidence="4 7" id="KW-1133">Transmembrane helix</keyword>
<dbReference type="SUPFAM" id="SSF103481">
    <property type="entry name" value="Multidrug resistance efflux transporter EmrE"/>
    <property type="match status" value="2"/>
</dbReference>
<accession>A0A371REJ8</accession>
<proteinExistence type="inferred from homology"/>
<protein>
    <recommendedName>
        <fullName evidence="8">EamA domain-containing protein</fullName>
    </recommendedName>
</protein>
<evidence type="ECO:0000256" key="3">
    <source>
        <dbReference type="ARBA" id="ARBA00022692"/>
    </source>
</evidence>
<feature type="domain" description="EamA" evidence="8">
    <location>
        <begin position="146"/>
        <end position="283"/>
    </location>
</feature>
<keyword evidence="10" id="KW-1185">Reference proteome</keyword>
<feature type="domain" description="EamA" evidence="8">
    <location>
        <begin position="9"/>
        <end position="130"/>
    </location>
</feature>
<comment type="caution">
    <text evidence="9">The sequence shown here is derived from an EMBL/GenBank/DDBJ whole genome shotgun (WGS) entry which is preliminary data.</text>
</comment>
<feature type="transmembrane region" description="Helical" evidence="7">
    <location>
        <begin position="176"/>
        <end position="194"/>
    </location>
</feature>
<evidence type="ECO:0000313" key="9">
    <source>
        <dbReference type="EMBL" id="RFB03868.1"/>
    </source>
</evidence>
<feature type="transmembrane region" description="Helical" evidence="7">
    <location>
        <begin position="214"/>
        <end position="232"/>
    </location>
</feature>
<feature type="compositionally biased region" description="Acidic residues" evidence="6">
    <location>
        <begin position="317"/>
        <end position="326"/>
    </location>
</feature>
<dbReference type="PANTHER" id="PTHR32322:SF2">
    <property type="entry name" value="EAMA DOMAIN-CONTAINING PROTEIN"/>
    <property type="match status" value="1"/>
</dbReference>
<feature type="transmembrane region" description="Helical" evidence="7">
    <location>
        <begin position="60"/>
        <end position="80"/>
    </location>
</feature>
<dbReference type="FunCoup" id="A0A371REJ8">
    <property type="interactions" value="90"/>
</dbReference>
<evidence type="ECO:0000256" key="6">
    <source>
        <dbReference type="SAM" id="MobiDB-lite"/>
    </source>
</evidence>
<dbReference type="EMBL" id="QUQO01000001">
    <property type="protein sequence ID" value="RFB03868.1"/>
    <property type="molecule type" value="Genomic_DNA"/>
</dbReference>